<evidence type="ECO:0000259" key="9">
    <source>
        <dbReference type="PROSITE" id="PS51192"/>
    </source>
</evidence>
<sequence>MEKELKNLLQDESEDAILARIQEESLRYYNEVELPRRAAENIENKEVTGHIQPQPHCSKNNDARFYNEVESPHRVAEEFQQNGISDCEKLKTDQPHCSKTDGISQSTPVKDVFYKGCSQGADGFHLAAGETYVYPTNYPIRKYQKSIIHSALFHNTLVSLPTGLGKTFIAAVVMYNYYRWFPQGKIVFMAPTRPLVAQQIRACHDIMAIPIKDTIEMTGSMNPADRLKQWKSKRVFFLTPQVMANDLRSGVCPATLFKCVVIDEAHRATKEYSYCHVIKELEKAGAMFRILALSATPGSNIKAVVEVVQNLRISTLELRGEDSPDVTPYTHAKQIEPVSLSLSKNILDFREQFLLIFERYARSLREARLVTCNVQNITKFQLLKASERIRSKPPNGMAKARVGILMADFTVCMTLAHGLELLQTYGLRAFHQYFTGCEDEENRKAAFTRLSQDVEFHQLMENLHKAVSSPMDQFWSHPKHEHLVKILKEHFSVNENQKEDSKVIIFCQYRVVVSEVYELLQKIHPSIKPIMFIGQGVGKDKTGLPQKKQIEVMKQFREGKSNVLIATCVAEEGLDIGSVDLLILMEVQRSPVRLVQRLGRTGRHRQGRCVVLLTQGKEVQKFDEAMATKKSFISMIQNSKLLTANLFKDEPTMVPSHLMPKMQLVHINVPERITPGKVKKQSDIRQALMAKLNETEEAEESPFLLPEQEALVKEELNTLKVNFNSLSFTESKYLYHRINDANMGSEELFNLEFTQQSEFTDWNRVLQQTYLVSHSSDSELLCHLLDKAESMQLGEHKDLNSQLDYSSIVTNKKRVSKTKTKRVPENPIKKKKTDKEEKHGMDIRECMAIAADKARLTQDKCGVKDDSVIISESLIDQTVVISPHETIVQDKEHGDSVECASCNHTFGGIAKELQKFLPPIQNFSFNFNLSRMEIFVKSLTKEVITRFNVSETLRQDTDFTVEDINRNIMALKASNNVNITTKQESSDLFDVNDIFETEFQTPPKTLLPKSNLINHSLNKINSLARTPSKILVKPLLSQQSQDYFNLDDIFAGDDDEDIQHWVKCSKTSTPIQKITPVFDLESKKDGLEKGVLEERVQNPNKLKANTSVCLFKVPQMKLDPQTLNNLHDISKSSALQLSPQSPVLSGQLVPPKISLTSVSAQGCRNSFFQSPESPILTGQLTLSSKMSSARREERKPLFCDSPESPILSSQILRNKSSSVNKAGRKVLFSENHVNKQKGDITKSTWCKPLCNNLNVMETNDVCTEIEGDDMLSASQLFDDEDSGEGNTKSNLDQSSMYTISQMVAKVTELARNPLVHESTTHKSTKDAKTPQKVDNKFGSSDEDSLFENINLDDLSVRNNYADTKKDVSNTEKILSNNMRNSGNVSYNCSTVNVNNKNVKENSNAETSLYKNNQLHNSINRSNSIISNQQNSALTNFEEVNEVCEESSITTRWLSCMKSPFQPHTIKTSTPHVQVNKKTNFDSDSDSHDDVFQSPLQKMKNRPPVNIEKNTRKEKKRQLFVEMEADVTGPPQSSDEENTSGLDDLDDSFINDMTEQPCTSVDHTVLDMQARYLQSVKSPVRKPGGFKIPKVSDSVLAQDVFSQFVEEE</sequence>
<evidence type="ECO:0008006" key="12">
    <source>
        <dbReference type="Google" id="ProtNLM"/>
    </source>
</evidence>
<dbReference type="GO" id="GO:0009378">
    <property type="term" value="F:four-way junction helicase activity"/>
    <property type="evidence" value="ECO:0007669"/>
    <property type="project" value="TreeGrafter"/>
</dbReference>
<dbReference type="GO" id="GO:0045003">
    <property type="term" value="P:double-strand break repair via synthesis-dependent strand annealing"/>
    <property type="evidence" value="ECO:0007669"/>
    <property type="project" value="TreeGrafter"/>
</dbReference>
<evidence type="ECO:0000256" key="8">
    <source>
        <dbReference type="SAM" id="MobiDB-lite"/>
    </source>
</evidence>
<comment type="similarity">
    <text evidence="2">Belongs to the DEAD box helicase family. DEAH subfamily. FANCM sub-subfamily.</text>
</comment>
<dbReference type="GO" id="GO:0043138">
    <property type="term" value="F:3'-5' DNA helicase activity"/>
    <property type="evidence" value="ECO:0007669"/>
    <property type="project" value="InterPro"/>
</dbReference>
<dbReference type="InterPro" id="IPR027417">
    <property type="entry name" value="P-loop_NTPase"/>
</dbReference>
<dbReference type="Pfam" id="PF00270">
    <property type="entry name" value="DEAD"/>
    <property type="match status" value="1"/>
</dbReference>
<feature type="compositionally biased region" description="Basic and acidic residues" evidence="8">
    <location>
        <begin position="822"/>
        <end position="837"/>
    </location>
</feature>
<evidence type="ECO:0000256" key="3">
    <source>
        <dbReference type="ARBA" id="ARBA00022741"/>
    </source>
</evidence>
<evidence type="ECO:0000256" key="1">
    <source>
        <dbReference type="ARBA" id="ARBA00004123"/>
    </source>
</evidence>
<dbReference type="Gene3D" id="3.40.50.300">
    <property type="entry name" value="P-loop containing nucleotide triphosphate hydrolases"/>
    <property type="match status" value="2"/>
</dbReference>
<keyword evidence="3" id="KW-0547">Nucleotide-binding</keyword>
<dbReference type="GO" id="GO:0016787">
    <property type="term" value="F:hydrolase activity"/>
    <property type="evidence" value="ECO:0007669"/>
    <property type="project" value="UniProtKB-KW"/>
</dbReference>
<keyword evidence="7" id="KW-0539">Nucleus</keyword>
<keyword evidence="4" id="KW-0378">Hydrolase</keyword>
<dbReference type="GO" id="GO:0005524">
    <property type="term" value="F:ATP binding"/>
    <property type="evidence" value="ECO:0007669"/>
    <property type="project" value="UniProtKB-KW"/>
</dbReference>
<dbReference type="SMART" id="SM00490">
    <property type="entry name" value="HELICc"/>
    <property type="match status" value="1"/>
</dbReference>
<organism evidence="11">
    <name type="scientific">Homalodisca liturata</name>
    <dbReference type="NCBI Taxonomy" id="320908"/>
    <lineage>
        <taxon>Eukaryota</taxon>
        <taxon>Metazoa</taxon>
        <taxon>Ecdysozoa</taxon>
        <taxon>Arthropoda</taxon>
        <taxon>Hexapoda</taxon>
        <taxon>Insecta</taxon>
        <taxon>Pterygota</taxon>
        <taxon>Neoptera</taxon>
        <taxon>Paraneoptera</taxon>
        <taxon>Hemiptera</taxon>
        <taxon>Auchenorrhyncha</taxon>
        <taxon>Membracoidea</taxon>
        <taxon>Cicadellidae</taxon>
        <taxon>Cicadellinae</taxon>
        <taxon>Proconiini</taxon>
        <taxon>Homalodisca</taxon>
    </lineage>
</organism>
<dbReference type="InterPro" id="IPR011545">
    <property type="entry name" value="DEAD/DEAH_box_helicase_dom"/>
</dbReference>
<protein>
    <recommendedName>
        <fullName evidence="12">Fanconi anemia group M protein</fullName>
    </recommendedName>
</protein>
<dbReference type="SUPFAM" id="SSF52540">
    <property type="entry name" value="P-loop containing nucleoside triphosphate hydrolases"/>
    <property type="match status" value="1"/>
</dbReference>
<dbReference type="InterPro" id="IPR014001">
    <property type="entry name" value="Helicase_ATP-bd"/>
</dbReference>
<dbReference type="FunFam" id="3.40.50.300:FF:000861">
    <property type="entry name" value="Fanconi anemia, complementation group M"/>
    <property type="match status" value="1"/>
</dbReference>
<evidence type="ECO:0000259" key="10">
    <source>
        <dbReference type="PROSITE" id="PS51194"/>
    </source>
</evidence>
<dbReference type="PANTHER" id="PTHR14025">
    <property type="entry name" value="FANCONI ANEMIA GROUP M FANCM FAMILY MEMBER"/>
    <property type="match status" value="1"/>
</dbReference>
<dbReference type="EMBL" id="GECU01001454">
    <property type="protein sequence ID" value="JAT06253.1"/>
    <property type="molecule type" value="Transcribed_RNA"/>
</dbReference>
<evidence type="ECO:0000256" key="2">
    <source>
        <dbReference type="ARBA" id="ARBA00009889"/>
    </source>
</evidence>
<dbReference type="Pfam" id="PF00271">
    <property type="entry name" value="Helicase_C"/>
    <property type="match status" value="1"/>
</dbReference>
<feature type="domain" description="Helicase C-terminal" evidence="10">
    <location>
        <begin position="486"/>
        <end position="647"/>
    </location>
</feature>
<feature type="compositionally biased region" description="Acidic residues" evidence="8">
    <location>
        <begin position="1533"/>
        <end position="1546"/>
    </location>
</feature>
<keyword evidence="5" id="KW-0347">Helicase</keyword>
<dbReference type="InterPro" id="IPR001650">
    <property type="entry name" value="Helicase_C-like"/>
</dbReference>
<evidence type="ECO:0000313" key="11">
    <source>
        <dbReference type="EMBL" id="JAT06253.1"/>
    </source>
</evidence>
<evidence type="ECO:0000256" key="6">
    <source>
        <dbReference type="ARBA" id="ARBA00022840"/>
    </source>
</evidence>
<keyword evidence="6" id="KW-0067">ATP-binding</keyword>
<evidence type="ECO:0000256" key="5">
    <source>
        <dbReference type="ARBA" id="ARBA00022806"/>
    </source>
</evidence>
<proteinExistence type="inferred from homology"/>
<dbReference type="GO" id="GO:0036297">
    <property type="term" value="P:interstrand cross-link repair"/>
    <property type="evidence" value="ECO:0007669"/>
    <property type="project" value="TreeGrafter"/>
</dbReference>
<dbReference type="GO" id="GO:0005634">
    <property type="term" value="C:nucleus"/>
    <property type="evidence" value="ECO:0007669"/>
    <property type="project" value="UniProtKB-SubCell"/>
</dbReference>
<dbReference type="CDD" id="cd18033">
    <property type="entry name" value="DEXDc_FANCM"/>
    <property type="match status" value="1"/>
</dbReference>
<dbReference type="PANTHER" id="PTHR14025:SF20">
    <property type="entry name" value="FANCONI ANEMIA GROUP M PROTEIN"/>
    <property type="match status" value="1"/>
</dbReference>
<evidence type="ECO:0000256" key="4">
    <source>
        <dbReference type="ARBA" id="ARBA00022801"/>
    </source>
</evidence>
<dbReference type="CDD" id="cd12091">
    <property type="entry name" value="FANCM_ID"/>
    <property type="match status" value="1"/>
</dbReference>
<dbReference type="Gene3D" id="1.20.1320.20">
    <property type="entry name" value="hef helicase domain"/>
    <property type="match status" value="1"/>
</dbReference>
<gene>
    <name evidence="11" type="ORF">g.33214</name>
</gene>
<feature type="non-terminal residue" evidence="11">
    <location>
        <position position="1607"/>
    </location>
</feature>
<dbReference type="PROSITE" id="PS51192">
    <property type="entry name" value="HELICASE_ATP_BIND_1"/>
    <property type="match status" value="1"/>
</dbReference>
<name>A0A1B6K464_9HEMI</name>
<feature type="region of interest" description="Disordered" evidence="8">
    <location>
        <begin position="815"/>
        <end position="837"/>
    </location>
</feature>
<dbReference type="SMART" id="SM00487">
    <property type="entry name" value="DEXDc"/>
    <property type="match status" value="1"/>
</dbReference>
<feature type="region of interest" description="Disordered" evidence="8">
    <location>
        <begin position="1522"/>
        <end position="1546"/>
    </location>
</feature>
<feature type="compositionally biased region" description="Basic and acidic residues" evidence="8">
    <location>
        <begin position="1318"/>
        <end position="1335"/>
    </location>
</feature>
<dbReference type="GO" id="GO:0000400">
    <property type="term" value="F:four-way junction DNA binding"/>
    <property type="evidence" value="ECO:0007669"/>
    <property type="project" value="TreeGrafter"/>
</dbReference>
<reference evidence="11" key="1">
    <citation type="submission" date="2015-11" db="EMBL/GenBank/DDBJ databases">
        <title>De novo transcriptome assembly of four potential Pierce s Disease insect vectors from Arizona vineyards.</title>
        <authorList>
            <person name="Tassone E.E."/>
        </authorList>
    </citation>
    <scope>NUCLEOTIDE SEQUENCE</scope>
</reference>
<dbReference type="PROSITE" id="PS51194">
    <property type="entry name" value="HELICASE_CTER"/>
    <property type="match status" value="1"/>
</dbReference>
<feature type="region of interest" description="Disordered" evidence="8">
    <location>
        <begin position="1316"/>
        <end position="1339"/>
    </location>
</feature>
<comment type="subcellular location">
    <subcellularLocation>
        <location evidence="1">Nucleus</location>
    </subcellularLocation>
</comment>
<accession>A0A1B6K464</accession>
<dbReference type="InterPro" id="IPR039686">
    <property type="entry name" value="FANCM/Mph1-like_ID"/>
</dbReference>
<feature type="domain" description="Helicase ATP-binding" evidence="9">
    <location>
        <begin position="147"/>
        <end position="315"/>
    </location>
</feature>
<evidence type="ECO:0000256" key="7">
    <source>
        <dbReference type="ARBA" id="ARBA00023242"/>
    </source>
</evidence>
<dbReference type="InterPro" id="IPR044749">
    <property type="entry name" value="FANCM_DEXDc"/>
</dbReference>